<evidence type="ECO:0000256" key="1">
    <source>
        <dbReference type="SAM" id="Phobius"/>
    </source>
</evidence>
<dbReference type="OrthoDB" id="916975at2"/>
<dbReference type="RefSeq" id="WP_080888420.1">
    <property type="nucleotide sequence ID" value="NZ_LT828648.1"/>
</dbReference>
<feature type="transmembrane region" description="Helical" evidence="1">
    <location>
        <begin position="12"/>
        <end position="34"/>
    </location>
</feature>
<gene>
    <name evidence="3" type="ORF">NSJP_4132</name>
</gene>
<evidence type="ECO:0000313" key="3">
    <source>
        <dbReference type="EMBL" id="SLM50299.1"/>
    </source>
</evidence>
<dbReference type="KEGG" id="nja:NSJP_4132"/>
<name>A0A1W1IBN7_9BACT</name>
<proteinExistence type="predicted"/>
<feature type="domain" description="SGNH hydrolase-type esterase" evidence="2">
    <location>
        <begin position="156"/>
        <end position="397"/>
    </location>
</feature>
<evidence type="ECO:0000259" key="2">
    <source>
        <dbReference type="Pfam" id="PF13472"/>
    </source>
</evidence>
<dbReference type="AlphaFoldDB" id="A0A1W1IBN7"/>
<dbReference type="STRING" id="1325564.NSJP_4132"/>
<dbReference type="Proteomes" id="UP000192042">
    <property type="component" value="Chromosome I"/>
</dbReference>
<dbReference type="Pfam" id="PF13472">
    <property type="entry name" value="Lipase_GDSL_2"/>
    <property type="match status" value="1"/>
</dbReference>
<dbReference type="CDD" id="cd00229">
    <property type="entry name" value="SGNH_hydrolase"/>
    <property type="match status" value="1"/>
</dbReference>
<evidence type="ECO:0000313" key="4">
    <source>
        <dbReference type="Proteomes" id="UP000192042"/>
    </source>
</evidence>
<protein>
    <recommendedName>
        <fullName evidence="2">SGNH hydrolase-type esterase domain-containing protein</fullName>
    </recommendedName>
</protein>
<keyword evidence="1" id="KW-0472">Membrane</keyword>
<keyword evidence="1" id="KW-1133">Transmembrane helix</keyword>
<organism evidence="3 4">
    <name type="scientific">Nitrospira japonica</name>
    <dbReference type="NCBI Taxonomy" id="1325564"/>
    <lineage>
        <taxon>Bacteria</taxon>
        <taxon>Pseudomonadati</taxon>
        <taxon>Nitrospirota</taxon>
        <taxon>Nitrospiria</taxon>
        <taxon>Nitrospirales</taxon>
        <taxon>Nitrospiraceae</taxon>
        <taxon>Nitrospira</taxon>
    </lineage>
</organism>
<sequence>MQVLLRLLRAVLMTAFLLCAVDLTLVVFGSGVSLDIGGLRLHSTTMEFPVIGLLVTGLTALASAGKWREAALVCGSLVGAGVAAEAMLRVSDHPLSKAHIDYAAWYRPSDKFGHELVPGFEGFGPLNVPIRINEQGFRDGEHAPRKPADTVRILGLGDSFLFGWGVPEDRTFLRRLERLLADRTGRQIETINTGVPGWGLNQYYIYLTSMEPQLAPNLIVLAYFVDDLNGPLQDRLPPDLQYQQGLQYKGGVLHRSRLFNFMKSLSHLVREKNRPARVGYLHDLDVRREEWSKRSNYLMSTGDTEERRQYIDLLGRHLARVKERADAAQAALVLMLIPDVSQLHHPDVQQINHILLDACRRLRIPFVDMTPIFEQTNDPGRFYLWPRDPHTNEAGHAEMAGALDRLICRSGMIPQLTC</sequence>
<dbReference type="InterPro" id="IPR036514">
    <property type="entry name" value="SGNH_hydro_sf"/>
</dbReference>
<reference evidence="3 4" key="1">
    <citation type="submission" date="2017-03" db="EMBL/GenBank/DDBJ databases">
        <authorList>
            <person name="Afonso C.L."/>
            <person name="Miller P.J."/>
            <person name="Scott M.A."/>
            <person name="Spackman E."/>
            <person name="Goraichik I."/>
            <person name="Dimitrov K.M."/>
            <person name="Suarez D.L."/>
            <person name="Swayne D.E."/>
        </authorList>
    </citation>
    <scope>NUCLEOTIDE SEQUENCE [LARGE SCALE GENOMIC DNA]</scope>
    <source>
        <strain evidence="3">Genome sequencing of Nitrospira japonica strain NJ11</strain>
    </source>
</reference>
<dbReference type="GO" id="GO:0016788">
    <property type="term" value="F:hydrolase activity, acting on ester bonds"/>
    <property type="evidence" value="ECO:0007669"/>
    <property type="project" value="UniProtKB-ARBA"/>
</dbReference>
<dbReference type="EMBL" id="LT828648">
    <property type="protein sequence ID" value="SLM50299.1"/>
    <property type="molecule type" value="Genomic_DNA"/>
</dbReference>
<dbReference type="SUPFAM" id="SSF52266">
    <property type="entry name" value="SGNH hydrolase"/>
    <property type="match status" value="1"/>
</dbReference>
<dbReference type="InterPro" id="IPR013830">
    <property type="entry name" value="SGNH_hydro"/>
</dbReference>
<accession>A0A1W1IBN7</accession>
<dbReference type="Gene3D" id="3.40.50.1110">
    <property type="entry name" value="SGNH hydrolase"/>
    <property type="match status" value="1"/>
</dbReference>
<keyword evidence="1" id="KW-0812">Transmembrane</keyword>
<keyword evidence="4" id="KW-1185">Reference proteome</keyword>